<keyword evidence="2" id="KW-1185">Reference proteome</keyword>
<organism evidence="1 2">
    <name type="scientific">Citrus x changshan-huyou</name>
    <dbReference type="NCBI Taxonomy" id="2935761"/>
    <lineage>
        <taxon>Eukaryota</taxon>
        <taxon>Viridiplantae</taxon>
        <taxon>Streptophyta</taxon>
        <taxon>Embryophyta</taxon>
        <taxon>Tracheophyta</taxon>
        <taxon>Spermatophyta</taxon>
        <taxon>Magnoliopsida</taxon>
        <taxon>eudicotyledons</taxon>
        <taxon>Gunneridae</taxon>
        <taxon>Pentapetalae</taxon>
        <taxon>rosids</taxon>
        <taxon>malvids</taxon>
        <taxon>Sapindales</taxon>
        <taxon>Rutaceae</taxon>
        <taxon>Aurantioideae</taxon>
        <taxon>Citrus</taxon>
    </lineage>
</organism>
<proteinExistence type="predicted"/>
<comment type="caution">
    <text evidence="1">The sequence shown here is derived from an EMBL/GenBank/DDBJ whole genome shotgun (WGS) entry which is preliminary data.</text>
</comment>
<accession>A0AAP0LGT0</accession>
<evidence type="ECO:0000313" key="2">
    <source>
        <dbReference type="Proteomes" id="UP001428341"/>
    </source>
</evidence>
<gene>
    <name evidence="1" type="ORF">WN944_026830</name>
</gene>
<name>A0AAP0LGT0_9ROSI</name>
<dbReference type="EMBL" id="JBCGBO010000025">
    <property type="protein sequence ID" value="KAK9174826.1"/>
    <property type="molecule type" value="Genomic_DNA"/>
</dbReference>
<dbReference type="AlphaFoldDB" id="A0AAP0LGT0"/>
<dbReference type="Proteomes" id="UP001428341">
    <property type="component" value="Unassembled WGS sequence"/>
</dbReference>
<reference evidence="1 2" key="1">
    <citation type="submission" date="2024-05" db="EMBL/GenBank/DDBJ databases">
        <title>Haplotype-resolved chromosome-level genome assembly of Huyou (Citrus changshanensis).</title>
        <authorList>
            <person name="Miao C."/>
            <person name="Chen W."/>
            <person name="Wu Y."/>
            <person name="Wang L."/>
            <person name="Zhao S."/>
            <person name="Grierson D."/>
            <person name="Xu C."/>
            <person name="Chen K."/>
        </authorList>
    </citation>
    <scope>NUCLEOTIDE SEQUENCE [LARGE SCALE GENOMIC DNA]</scope>
    <source>
        <strain evidence="1">01-14</strain>
        <tissue evidence="1">Leaf</tissue>
    </source>
</reference>
<sequence>MLTGLEDFTMRVSKASTTLTIDFQGVNKPLQQEIILNLLTQPSSADSHFLLVGCLKKALGQRRSFQRSPWNSLKRRGLFSTISQIDSVSSNSFNSPISVHCERESSKADTGRARSTYRLIEGLNPSELGGRKRVSGIEESQRQKRLHEGFNGVIVEVMKEEMDDTVSVNRLRKCVIVEIVGGLIVEKALSSSACIDYGKAAPYADYSKNCGTNSCFVAALWQLQNKGAEVISFMDNLDTERDIALCTHLQPLIGKVGLVLIASLMFLASEFHSLTYFHSSGDYNL</sequence>
<protein>
    <submittedName>
        <fullName evidence="1">Uncharacterized protein</fullName>
    </submittedName>
</protein>
<evidence type="ECO:0000313" key="1">
    <source>
        <dbReference type="EMBL" id="KAK9174826.1"/>
    </source>
</evidence>